<dbReference type="Pfam" id="PF01656">
    <property type="entry name" value="CbiA"/>
    <property type="match status" value="1"/>
</dbReference>
<dbReference type="GO" id="GO:0016491">
    <property type="term" value="F:oxidoreductase activity"/>
    <property type="evidence" value="ECO:0007669"/>
    <property type="project" value="UniProtKB-ARBA"/>
</dbReference>
<dbReference type="Gene3D" id="3.40.50.300">
    <property type="entry name" value="P-loop containing nucleotide triphosphate hydrolases"/>
    <property type="match status" value="1"/>
</dbReference>
<evidence type="ECO:0000259" key="1">
    <source>
        <dbReference type="PROSITE" id="PS51379"/>
    </source>
</evidence>
<dbReference type="KEGG" id="ccai:NAS2_0770"/>
<dbReference type="PANTHER" id="PTHR43063">
    <property type="entry name" value="4FE-4S CLUSTER CONTAINING PARA FAMILY ATPASE PROTEIN"/>
    <property type="match status" value="1"/>
</dbReference>
<gene>
    <name evidence="2" type="ORF">NAS2_0770</name>
</gene>
<protein>
    <submittedName>
        <fullName evidence="2">MinD superfamily P-loop ATPase containing an inserted ferredoxin domain</fullName>
    </submittedName>
</protein>
<dbReference type="EMBL" id="AP018732">
    <property type="protein sequence ID" value="BBE42159.1"/>
    <property type="molecule type" value="Genomic_DNA"/>
</dbReference>
<dbReference type="PROSITE" id="PS00198">
    <property type="entry name" value="4FE4S_FER_1"/>
    <property type="match status" value="1"/>
</dbReference>
<dbReference type="GeneID" id="55584582"/>
<dbReference type="PANTHER" id="PTHR43063:SF1">
    <property type="entry name" value="4FE-4S CLUSTER CONTAINING PARA FAMILY ATPASE PROTEIN"/>
    <property type="match status" value="1"/>
</dbReference>
<dbReference type="InterPro" id="IPR002586">
    <property type="entry name" value="CobQ/CobB/MinD/ParA_Nub-bd_dom"/>
</dbReference>
<organism evidence="2 3">
    <name type="scientific">Conexivisphaera calida</name>
    <dbReference type="NCBI Taxonomy" id="1874277"/>
    <lineage>
        <taxon>Archaea</taxon>
        <taxon>Nitrososphaerota</taxon>
        <taxon>Conexivisphaeria</taxon>
        <taxon>Conexivisphaerales</taxon>
        <taxon>Conexivisphaeraceae</taxon>
        <taxon>Conexivisphaera</taxon>
    </lineage>
</organism>
<dbReference type="SUPFAM" id="SSF54862">
    <property type="entry name" value="4Fe-4S ferredoxins"/>
    <property type="match status" value="1"/>
</dbReference>
<dbReference type="InterPro" id="IPR017896">
    <property type="entry name" value="4Fe4S_Fe-S-bd"/>
</dbReference>
<dbReference type="AlphaFoldDB" id="A0A4P2VC77"/>
<dbReference type="RefSeq" id="WP_174448419.1">
    <property type="nucleotide sequence ID" value="NZ_AP018732.1"/>
</dbReference>
<accession>A0A4P2VC77</accession>
<reference evidence="2 3" key="1">
    <citation type="journal article" date="2019" name="ISME J.">
        <title>Isolation and characterization of a thermophilic sulfur- and iron-reducing thaumarchaeote from a terrestrial acidic hot spring.</title>
        <authorList>
            <person name="Kato S."/>
            <person name="Itoh T."/>
            <person name="Yuki M."/>
            <person name="Nagamori M."/>
            <person name="Ohnishi M."/>
            <person name="Uematsu K."/>
            <person name="Suzuki K."/>
            <person name="Takashina T."/>
            <person name="Ohkuma M."/>
        </authorList>
    </citation>
    <scope>NUCLEOTIDE SEQUENCE [LARGE SCALE GENOMIC DNA]</scope>
    <source>
        <strain evidence="2 3">NAS-02</strain>
    </source>
</reference>
<dbReference type="InterPro" id="IPR017900">
    <property type="entry name" value="4Fe4S_Fe_S_CS"/>
</dbReference>
<feature type="domain" description="4Fe-4S ferredoxin-type" evidence="1">
    <location>
        <begin position="62"/>
        <end position="91"/>
    </location>
</feature>
<feature type="domain" description="4Fe-4S ferredoxin-type" evidence="1">
    <location>
        <begin position="92"/>
        <end position="121"/>
    </location>
</feature>
<proteinExistence type="predicted"/>
<name>A0A4P2VC77_9ARCH</name>
<dbReference type="Pfam" id="PF00037">
    <property type="entry name" value="Fer4"/>
    <property type="match status" value="2"/>
</dbReference>
<dbReference type="PROSITE" id="PS51379">
    <property type="entry name" value="4FE4S_FER_2"/>
    <property type="match status" value="2"/>
</dbReference>
<dbReference type="OrthoDB" id="65817at2157"/>
<dbReference type="InterPro" id="IPR027417">
    <property type="entry name" value="P-loop_NTPase"/>
</dbReference>
<keyword evidence="3" id="KW-1185">Reference proteome</keyword>
<dbReference type="Proteomes" id="UP000509448">
    <property type="component" value="Chromosome"/>
</dbReference>
<dbReference type="SUPFAM" id="SSF52540">
    <property type="entry name" value="P-loop containing nucleoside triphosphate hydrolases"/>
    <property type="match status" value="1"/>
</dbReference>
<dbReference type="Gene3D" id="3.30.70.20">
    <property type="match status" value="1"/>
</dbReference>
<evidence type="ECO:0000313" key="2">
    <source>
        <dbReference type="EMBL" id="BBE42159.1"/>
    </source>
</evidence>
<sequence>MRATIGVTGGKGGTGKSMVAVNVATLISREADLVLADLDAEGANDHILLGASLENEEPVKIMLPFIRYKDCIKCSACANVCDTGAIMMTREKLPMILPRLCDGCRSCLFVCPTNAILEGQRIVGYTYQTRVPARDGGGEGEGGGGGGGGFTLVTGVLREGEEHTPPVVIAAKRRAANLANDLLMVDTGAGTANHVAIALSGSRLAMAVTEPTPLGLHDLELILRVLEELGVEAWVIVNRWGIGSSDAMVGRIEEVARSHRATVKARIPYSRDVVDAYVKGVPIVSAMPDHEVTGIFSSLARELLEVVRGRPEAM</sequence>
<evidence type="ECO:0000313" key="3">
    <source>
        <dbReference type="Proteomes" id="UP000509448"/>
    </source>
</evidence>